<evidence type="ECO:0000313" key="2">
    <source>
        <dbReference type="EMBL" id="VDY71547.1"/>
    </source>
</evidence>
<dbReference type="Gene3D" id="2.30.31.70">
    <property type="match status" value="1"/>
</dbReference>
<dbReference type="Proteomes" id="UP000266918">
    <property type="component" value="Chromosome"/>
</dbReference>
<sequence length="109" mass="13116">MTDWKDGNDWSFEKPQEQNQSNRHPRKDNNEPVHFKVVEHIATLSTTEKGWRKELNKVSWNNTVPRYDIRSWKDDYSRVGKGVTLFEDEMIVLRKVLQQLNLTEDRKEE</sequence>
<name>A0AAJ5NI49_STRSA</name>
<feature type="compositionally biased region" description="Basic and acidic residues" evidence="1">
    <location>
        <begin position="1"/>
        <end position="16"/>
    </location>
</feature>
<feature type="region of interest" description="Disordered" evidence="1">
    <location>
        <begin position="1"/>
        <end position="33"/>
    </location>
</feature>
<evidence type="ECO:0000256" key="1">
    <source>
        <dbReference type="SAM" id="MobiDB-lite"/>
    </source>
</evidence>
<gene>
    <name evidence="2" type="ORF">NCTC10904_01139</name>
</gene>
<evidence type="ECO:0000313" key="3">
    <source>
        <dbReference type="Proteomes" id="UP000266918"/>
    </source>
</evidence>
<protein>
    <submittedName>
        <fullName evidence="2">Seryl-tRNA synthetase-like protein</fullName>
    </submittedName>
</protein>
<dbReference type="EMBL" id="LR134002">
    <property type="protein sequence ID" value="VDY71547.1"/>
    <property type="molecule type" value="Genomic_DNA"/>
</dbReference>
<dbReference type="AlphaFoldDB" id="A0AAJ5NI49"/>
<organism evidence="2 3">
    <name type="scientific">Streptococcus sanguinis</name>
    <dbReference type="NCBI Taxonomy" id="1305"/>
    <lineage>
        <taxon>Bacteria</taxon>
        <taxon>Bacillati</taxon>
        <taxon>Bacillota</taxon>
        <taxon>Bacilli</taxon>
        <taxon>Lactobacillales</taxon>
        <taxon>Streptococcaceae</taxon>
        <taxon>Streptococcus</taxon>
    </lineage>
</organism>
<accession>A0AAJ5NI49</accession>
<proteinExistence type="predicted"/>
<dbReference type="RefSeq" id="WP_126435545.1">
    <property type="nucleotide sequence ID" value="NZ_LR134002.1"/>
</dbReference>
<reference evidence="2 3" key="1">
    <citation type="submission" date="2018-12" db="EMBL/GenBank/DDBJ databases">
        <authorList>
            <consortium name="Pathogen Informatics"/>
        </authorList>
    </citation>
    <scope>NUCLEOTIDE SEQUENCE [LARGE SCALE GENOMIC DNA]</scope>
    <source>
        <strain evidence="3">NCTC 10904</strain>
    </source>
</reference>